<dbReference type="InterPro" id="IPR027417">
    <property type="entry name" value="P-loop_NTPase"/>
</dbReference>
<dbReference type="Proteomes" id="UP000663859">
    <property type="component" value="Unassembled WGS sequence"/>
</dbReference>
<protein>
    <submittedName>
        <fullName evidence="1">Uncharacterized protein</fullName>
    </submittedName>
</protein>
<accession>A0A8J2BR10</accession>
<comment type="caution">
    <text evidence="1">The sequence shown here is derived from an EMBL/GenBank/DDBJ whole genome shotgun (WGS) entry which is preliminary data.</text>
</comment>
<gene>
    <name evidence="1" type="ORF">MPNT_80052</name>
</gene>
<dbReference type="Gene3D" id="3.40.50.300">
    <property type="entry name" value="P-loop containing nucleotide triphosphate hydrolases"/>
    <property type="match status" value="1"/>
</dbReference>
<reference evidence="1" key="1">
    <citation type="submission" date="2021-02" db="EMBL/GenBank/DDBJ databases">
        <authorList>
            <person name="Cremers G."/>
            <person name="Picone N."/>
        </authorList>
    </citation>
    <scope>NUCLEOTIDE SEQUENCE</scope>
    <source>
        <strain evidence="1">PQ17</strain>
    </source>
</reference>
<keyword evidence="2" id="KW-1185">Reference proteome</keyword>
<dbReference type="SUPFAM" id="SSF52540">
    <property type="entry name" value="P-loop containing nucleoside triphosphate hydrolases"/>
    <property type="match status" value="1"/>
</dbReference>
<organism evidence="1 2">
    <name type="scientific">Candidatus Methylacidithermus pantelleriae</name>
    <dbReference type="NCBI Taxonomy" id="2744239"/>
    <lineage>
        <taxon>Bacteria</taxon>
        <taxon>Pseudomonadati</taxon>
        <taxon>Verrucomicrobiota</taxon>
        <taxon>Methylacidiphilae</taxon>
        <taxon>Methylacidiphilales</taxon>
        <taxon>Methylacidiphilaceae</taxon>
        <taxon>Candidatus Methylacidithermus</taxon>
    </lineage>
</organism>
<dbReference type="EMBL" id="CAJNOB010000070">
    <property type="protein sequence ID" value="CAF0704984.1"/>
    <property type="molecule type" value="Genomic_DNA"/>
</dbReference>
<proteinExistence type="predicted"/>
<evidence type="ECO:0000313" key="1">
    <source>
        <dbReference type="EMBL" id="CAF0704984.1"/>
    </source>
</evidence>
<name>A0A8J2BR10_9BACT</name>
<dbReference type="AlphaFoldDB" id="A0A8J2BR10"/>
<evidence type="ECO:0000313" key="2">
    <source>
        <dbReference type="Proteomes" id="UP000663859"/>
    </source>
</evidence>
<sequence>MGMALPPLPPGVHIGSQLAPPSLRWPTGIAPIDRFLRGGIPRGTLVELFFPQGGSSLWIAQLLWVLPQKGILPALVDGSFSFDPPSAFPPEHYPPFLWVQCQSLHQALQAAQELLHGGDFPLVLLDVVGNSLKELYRVSLSQWFSLAGKARKGSSTLLVFSPLPHLLPHGERYCIEASFSWEDLLKPREELWERFFCQETP</sequence>